<sequence length="80" mass="8410">MMRATLLIIWLATVFAAGFATACGGQSPLAERAAGPSAVPVGELTLSVWLPAGFGDDVQLGADDQQRLVDLGINQLQWLQ</sequence>
<dbReference type="EMBL" id="UINC01061740">
    <property type="protein sequence ID" value="SVB87629.1"/>
    <property type="molecule type" value="Genomic_DNA"/>
</dbReference>
<evidence type="ECO:0000313" key="1">
    <source>
        <dbReference type="EMBL" id="SVB87629.1"/>
    </source>
</evidence>
<proteinExistence type="predicted"/>
<protein>
    <submittedName>
        <fullName evidence="1">Uncharacterized protein</fullName>
    </submittedName>
</protein>
<feature type="non-terminal residue" evidence="1">
    <location>
        <position position="80"/>
    </location>
</feature>
<dbReference type="AlphaFoldDB" id="A0A382HKA7"/>
<accession>A0A382HKA7</accession>
<organism evidence="1">
    <name type="scientific">marine metagenome</name>
    <dbReference type="NCBI Taxonomy" id="408172"/>
    <lineage>
        <taxon>unclassified sequences</taxon>
        <taxon>metagenomes</taxon>
        <taxon>ecological metagenomes</taxon>
    </lineage>
</organism>
<gene>
    <name evidence="1" type="ORF">METZ01_LOCUS240483</name>
</gene>
<dbReference type="PROSITE" id="PS51257">
    <property type="entry name" value="PROKAR_LIPOPROTEIN"/>
    <property type="match status" value="1"/>
</dbReference>
<name>A0A382HKA7_9ZZZZ</name>
<reference evidence="1" key="1">
    <citation type="submission" date="2018-05" db="EMBL/GenBank/DDBJ databases">
        <authorList>
            <person name="Lanie J.A."/>
            <person name="Ng W.-L."/>
            <person name="Kazmierczak K.M."/>
            <person name="Andrzejewski T.M."/>
            <person name="Davidsen T.M."/>
            <person name="Wayne K.J."/>
            <person name="Tettelin H."/>
            <person name="Glass J.I."/>
            <person name="Rusch D."/>
            <person name="Podicherti R."/>
            <person name="Tsui H.-C.T."/>
            <person name="Winkler M.E."/>
        </authorList>
    </citation>
    <scope>NUCLEOTIDE SEQUENCE</scope>
</reference>